<dbReference type="PROSITE" id="PS50206">
    <property type="entry name" value="RHODANESE_3"/>
    <property type="match status" value="1"/>
</dbReference>
<dbReference type="CDD" id="cd00158">
    <property type="entry name" value="RHOD"/>
    <property type="match status" value="1"/>
</dbReference>
<gene>
    <name evidence="2" type="ORF">NZD89_02725</name>
</gene>
<sequence>MAQVVNVLSLDVQERIKRGEALQVIDVREDNEVAAGKIPGAKHIPVGQIPDRMDEIDPHRQAIMVCRSGGRSAKACEFLMANGYSNVKTMMGGMTAWSWDVE</sequence>
<dbReference type="Gene3D" id="3.40.250.10">
    <property type="entry name" value="Rhodanese-like domain"/>
    <property type="match status" value="1"/>
</dbReference>
<dbReference type="InterPro" id="IPR001763">
    <property type="entry name" value="Rhodanese-like_dom"/>
</dbReference>
<evidence type="ECO:0000313" key="2">
    <source>
        <dbReference type="EMBL" id="WAH42434.1"/>
    </source>
</evidence>
<proteinExistence type="predicted"/>
<feature type="domain" description="Rhodanese" evidence="1">
    <location>
        <begin position="18"/>
        <end position="99"/>
    </location>
</feature>
<dbReference type="Pfam" id="PF00581">
    <property type="entry name" value="Rhodanese"/>
    <property type="match status" value="1"/>
</dbReference>
<evidence type="ECO:0000259" key="1">
    <source>
        <dbReference type="PROSITE" id="PS50206"/>
    </source>
</evidence>
<accession>A0ABY6ZK27</accession>
<dbReference type="SUPFAM" id="SSF52821">
    <property type="entry name" value="Rhodanese/Cell cycle control phosphatase"/>
    <property type="match status" value="1"/>
</dbReference>
<organism evidence="2 3">
    <name type="scientific">Alicyclobacillus fastidiosus</name>
    <dbReference type="NCBI Taxonomy" id="392011"/>
    <lineage>
        <taxon>Bacteria</taxon>
        <taxon>Bacillati</taxon>
        <taxon>Bacillota</taxon>
        <taxon>Bacilli</taxon>
        <taxon>Bacillales</taxon>
        <taxon>Alicyclobacillaceae</taxon>
        <taxon>Alicyclobacillus</taxon>
    </lineage>
</organism>
<reference evidence="2" key="1">
    <citation type="submission" date="2022-08" db="EMBL/GenBank/DDBJ databases">
        <title>Alicyclobacillus fastidiosus DSM 17978, complete genome.</title>
        <authorList>
            <person name="Wang Q."/>
            <person name="Cai R."/>
            <person name="Wang Z."/>
        </authorList>
    </citation>
    <scope>NUCLEOTIDE SEQUENCE</scope>
    <source>
        <strain evidence="2">DSM 17978</strain>
    </source>
</reference>
<dbReference type="InterPro" id="IPR050229">
    <property type="entry name" value="GlpE_sulfurtransferase"/>
</dbReference>
<dbReference type="PANTHER" id="PTHR43031:SF17">
    <property type="entry name" value="SULFURTRANSFERASE YTWF-RELATED"/>
    <property type="match status" value="1"/>
</dbReference>
<dbReference type="Proteomes" id="UP001164761">
    <property type="component" value="Chromosome"/>
</dbReference>
<dbReference type="SMART" id="SM00450">
    <property type="entry name" value="RHOD"/>
    <property type="match status" value="1"/>
</dbReference>
<keyword evidence="3" id="KW-1185">Reference proteome</keyword>
<dbReference type="InterPro" id="IPR036873">
    <property type="entry name" value="Rhodanese-like_dom_sf"/>
</dbReference>
<dbReference type="EMBL" id="CP104067">
    <property type="protein sequence ID" value="WAH42434.1"/>
    <property type="molecule type" value="Genomic_DNA"/>
</dbReference>
<dbReference type="RefSeq" id="WP_268006315.1">
    <property type="nucleotide sequence ID" value="NZ_BSUT01000001.1"/>
</dbReference>
<name>A0ABY6ZK27_9BACL</name>
<dbReference type="PANTHER" id="PTHR43031">
    <property type="entry name" value="FAD-DEPENDENT OXIDOREDUCTASE"/>
    <property type="match status" value="1"/>
</dbReference>
<protein>
    <submittedName>
        <fullName evidence="2">Rhodanese-like domain-containing protein</fullName>
    </submittedName>
</protein>
<evidence type="ECO:0000313" key="3">
    <source>
        <dbReference type="Proteomes" id="UP001164761"/>
    </source>
</evidence>